<feature type="compositionally biased region" description="Basic and acidic residues" evidence="1">
    <location>
        <begin position="160"/>
        <end position="169"/>
    </location>
</feature>
<dbReference type="PANTHER" id="PTHR31680">
    <property type="entry name" value="LONGIFOLIA PROTEIN"/>
    <property type="match status" value="1"/>
</dbReference>
<dbReference type="EMBL" id="JAVIJP010000054">
    <property type="protein sequence ID" value="KAL3624071.1"/>
    <property type="molecule type" value="Genomic_DNA"/>
</dbReference>
<feature type="region of interest" description="Disordered" evidence="1">
    <location>
        <begin position="462"/>
        <end position="490"/>
    </location>
</feature>
<name>A0ABD3C4J3_9LAMI</name>
<dbReference type="Pfam" id="PF14309">
    <property type="entry name" value="DUF4378"/>
    <property type="match status" value="1"/>
</dbReference>
<feature type="region of interest" description="Disordered" evidence="1">
    <location>
        <begin position="71"/>
        <end position="131"/>
    </location>
</feature>
<evidence type="ECO:0000313" key="4">
    <source>
        <dbReference type="Proteomes" id="UP001632038"/>
    </source>
</evidence>
<dbReference type="Proteomes" id="UP001632038">
    <property type="component" value="Unassembled WGS sequence"/>
</dbReference>
<proteinExistence type="predicted"/>
<feature type="compositionally biased region" description="Polar residues" evidence="1">
    <location>
        <begin position="297"/>
        <end position="323"/>
    </location>
</feature>
<dbReference type="PANTHER" id="PTHR31680:SF20">
    <property type="entry name" value="PROTEIN LONGIFOLIA 2-LIKE"/>
    <property type="match status" value="1"/>
</dbReference>
<protein>
    <recommendedName>
        <fullName evidence="2">DUF4378 domain-containing protein</fullName>
    </recommendedName>
</protein>
<dbReference type="AlphaFoldDB" id="A0ABD3C4J3"/>
<feature type="region of interest" description="Disordered" evidence="1">
    <location>
        <begin position="339"/>
        <end position="369"/>
    </location>
</feature>
<evidence type="ECO:0000259" key="2">
    <source>
        <dbReference type="Pfam" id="PF14309"/>
    </source>
</evidence>
<feature type="region of interest" description="Disordered" evidence="1">
    <location>
        <begin position="426"/>
        <end position="445"/>
    </location>
</feature>
<keyword evidence="4" id="KW-1185">Reference proteome</keyword>
<sequence length="911" mass="103327">MSAKTMSSIRDENGDLQKQIGCMNGIFQIFDRQHFLSGRRMSGGRTKRLLQGSQYQLDPHYTNKAITLQEKTLEAQKEKPRISTESSRASYSSSSCSSTFSSLDFNRISQTERKNKPESPFPIKPTKEPQSLDLRDVVKDSMYREARGLSIKALSKDEKRGTVMKHIDSPRPSLQSKSTTPKPIIPEGSTRVLARAHQTTKDEQLALPRFSYDGRESRDVLKWGVKHKEFPRLSLDSKTHSMKFSGLDSLESRLSILGPGLQTENESSSHNRTSSVVAKLMGLEDFPDTICTDENRTQNQVTYSSRVSQNNPASPSPRYQGSNVVMKPNTYSRFPIEQATRRQQDSSQISPKIAAQSRKAPTNNRNLSPSVYGEIEKRVTELQFQKSSKDLRALKQILEAMQKTRERLEDQTGESNSSMWSYHQVPTIEGPRTPKKSGSPVDITKPSKVMGEVRIPVSNSKNHVEKNSAHRQKTKDLTSKNNNLKNPTWHLDRPQRKKVENCTAPGRSFGMVSPRLQQNLFRIEGQSQPTATSSNSSRVKGQSIKKVVEKGLQNRKHKVKANDMQSSDEQLSEISIETRYSSYQNDTASIISESNSSLVSQAARKVTSLARKENYVSVTGEHMQAVRTVVTVSEQPSPISVLDDTFYCEESPSPVKKISTAFQDESVTPDEAEWHLDNLNHLTDCKRSNHANKYNQKLENLKVQELTFLTEPDSTYVDYNVVLSHNPDHRYINKILLTSGLLNDPNFISTTDQHLSSCHLINPDMFHVLEQTEQITGKSDRIQLKNKSQRKLIFDMVDEILVRTVTSGRLFTSVIKNTSPQGLLKKVYLEMDRACMIQERNLEDEDDEMIRLLTADMMYQDDWVDYNGEVPALVLDIERLIFKELINEVITGEVTCLNDGPLRHCRKLFSK</sequence>
<feature type="region of interest" description="Disordered" evidence="1">
    <location>
        <begin position="293"/>
        <end position="325"/>
    </location>
</feature>
<organism evidence="3 4">
    <name type="scientific">Castilleja foliolosa</name>
    <dbReference type="NCBI Taxonomy" id="1961234"/>
    <lineage>
        <taxon>Eukaryota</taxon>
        <taxon>Viridiplantae</taxon>
        <taxon>Streptophyta</taxon>
        <taxon>Embryophyta</taxon>
        <taxon>Tracheophyta</taxon>
        <taxon>Spermatophyta</taxon>
        <taxon>Magnoliopsida</taxon>
        <taxon>eudicotyledons</taxon>
        <taxon>Gunneridae</taxon>
        <taxon>Pentapetalae</taxon>
        <taxon>asterids</taxon>
        <taxon>lamiids</taxon>
        <taxon>Lamiales</taxon>
        <taxon>Orobanchaceae</taxon>
        <taxon>Pedicularideae</taxon>
        <taxon>Castillejinae</taxon>
        <taxon>Castilleja</taxon>
    </lineage>
</organism>
<feature type="compositionally biased region" description="Basic and acidic residues" evidence="1">
    <location>
        <begin position="71"/>
        <end position="82"/>
    </location>
</feature>
<feature type="compositionally biased region" description="Basic and acidic residues" evidence="1">
    <location>
        <begin position="462"/>
        <end position="478"/>
    </location>
</feature>
<comment type="caution">
    <text evidence="3">The sequence shown here is derived from an EMBL/GenBank/DDBJ whole genome shotgun (WGS) entry which is preliminary data.</text>
</comment>
<gene>
    <name evidence="3" type="primary">LNG1_5</name>
    <name evidence="3" type="ORF">CASFOL_032887</name>
</gene>
<feature type="domain" description="DUF4378" evidence="2">
    <location>
        <begin position="728"/>
        <end position="888"/>
    </location>
</feature>
<feature type="compositionally biased region" description="Polar residues" evidence="1">
    <location>
        <begin position="359"/>
        <end position="369"/>
    </location>
</feature>
<evidence type="ECO:0000313" key="3">
    <source>
        <dbReference type="EMBL" id="KAL3624071.1"/>
    </source>
</evidence>
<feature type="compositionally biased region" description="Low complexity" evidence="1">
    <location>
        <begin position="83"/>
        <end position="102"/>
    </location>
</feature>
<feature type="compositionally biased region" description="Polar residues" evidence="1">
    <location>
        <begin position="172"/>
        <end position="181"/>
    </location>
</feature>
<evidence type="ECO:0000256" key="1">
    <source>
        <dbReference type="SAM" id="MobiDB-lite"/>
    </source>
</evidence>
<accession>A0ABD3C4J3</accession>
<feature type="region of interest" description="Disordered" evidence="1">
    <location>
        <begin position="160"/>
        <end position="186"/>
    </location>
</feature>
<reference evidence="4" key="1">
    <citation type="journal article" date="2024" name="IScience">
        <title>Strigolactones Initiate the Formation of Haustorium-like Structures in Castilleja.</title>
        <authorList>
            <person name="Buerger M."/>
            <person name="Peterson D."/>
            <person name="Chory J."/>
        </authorList>
    </citation>
    <scope>NUCLEOTIDE SEQUENCE [LARGE SCALE GENOMIC DNA]</scope>
</reference>
<dbReference type="InterPro" id="IPR033334">
    <property type="entry name" value="LNG1/2"/>
</dbReference>
<dbReference type="InterPro" id="IPR025486">
    <property type="entry name" value="DUF4378"/>
</dbReference>